<proteinExistence type="predicted"/>
<gene>
    <name evidence="3" type="ORF">EDD63_1291</name>
</gene>
<keyword evidence="1" id="KW-0812">Transmembrane</keyword>
<feature type="transmembrane region" description="Helical" evidence="1">
    <location>
        <begin position="141"/>
        <end position="161"/>
    </location>
</feature>
<feature type="transmembrane region" description="Helical" evidence="1">
    <location>
        <begin position="12"/>
        <end position="27"/>
    </location>
</feature>
<reference evidence="3 4" key="1">
    <citation type="submission" date="2019-03" db="EMBL/GenBank/DDBJ databases">
        <title>Genomic Encyclopedia of Type Strains, Phase IV (KMG-IV): sequencing the most valuable type-strain genomes for metagenomic binning, comparative biology and taxonomic classification.</title>
        <authorList>
            <person name="Goeker M."/>
        </authorList>
    </citation>
    <scope>NUCLEOTIDE SEQUENCE [LARGE SCALE GENOMIC DNA]</scope>
    <source>
        <strain evidence="3 4">DSM 28867</strain>
    </source>
</reference>
<accession>A0A4R7ZI78</accession>
<sequence length="206" mass="23649">MRDFLNNKKHLFGIACVVGILLCYPIIQELMRFNNPNWMQYAIIVGSMCVFVYAFISYVCIGWNAFEKRMVCLGYFLIVAVLLLARRQIYVEGLISNGFNPFAFIDDLQSGYQYLVQLVVLNILLFVPAPLVLQPIVKRKWMLYLSCLSFGILMEVLQYVLSRGSFDLSDISLYAIGIGLGMLCIKPYHLVEGMICKRSRIKTKQQ</sequence>
<evidence type="ECO:0000256" key="1">
    <source>
        <dbReference type="SAM" id="Phobius"/>
    </source>
</evidence>
<dbReference type="AlphaFoldDB" id="A0A4R7ZI78"/>
<feature type="transmembrane region" description="Helical" evidence="1">
    <location>
        <begin position="173"/>
        <end position="191"/>
    </location>
</feature>
<dbReference type="EMBL" id="SODD01000029">
    <property type="protein sequence ID" value="TDW16058.1"/>
    <property type="molecule type" value="Genomic_DNA"/>
</dbReference>
<feature type="transmembrane region" description="Helical" evidence="1">
    <location>
        <begin position="111"/>
        <end position="129"/>
    </location>
</feature>
<name>A0A4R7ZI78_9FIRM</name>
<protein>
    <submittedName>
        <fullName evidence="3">VanZ like protein</fullName>
    </submittedName>
</protein>
<keyword evidence="4" id="KW-1185">Reference proteome</keyword>
<feature type="transmembrane region" description="Helical" evidence="1">
    <location>
        <begin position="73"/>
        <end position="91"/>
    </location>
</feature>
<feature type="domain" description="VanZ-like" evidence="2">
    <location>
        <begin position="77"/>
        <end position="186"/>
    </location>
</feature>
<organism evidence="3 4">
    <name type="scientific">Breznakia blatticola</name>
    <dbReference type="NCBI Taxonomy" id="1754012"/>
    <lineage>
        <taxon>Bacteria</taxon>
        <taxon>Bacillati</taxon>
        <taxon>Bacillota</taxon>
        <taxon>Erysipelotrichia</taxon>
        <taxon>Erysipelotrichales</taxon>
        <taxon>Erysipelotrichaceae</taxon>
        <taxon>Breznakia</taxon>
    </lineage>
</organism>
<keyword evidence="1" id="KW-0472">Membrane</keyword>
<dbReference type="RefSeq" id="WP_166667587.1">
    <property type="nucleotide sequence ID" value="NZ_SODD01000029.1"/>
</dbReference>
<evidence type="ECO:0000313" key="3">
    <source>
        <dbReference type="EMBL" id="TDW16058.1"/>
    </source>
</evidence>
<evidence type="ECO:0000313" key="4">
    <source>
        <dbReference type="Proteomes" id="UP000294743"/>
    </source>
</evidence>
<evidence type="ECO:0000259" key="2">
    <source>
        <dbReference type="Pfam" id="PF04892"/>
    </source>
</evidence>
<dbReference type="Pfam" id="PF04892">
    <property type="entry name" value="VanZ"/>
    <property type="match status" value="1"/>
</dbReference>
<dbReference type="Proteomes" id="UP000294743">
    <property type="component" value="Unassembled WGS sequence"/>
</dbReference>
<comment type="caution">
    <text evidence="3">The sequence shown here is derived from an EMBL/GenBank/DDBJ whole genome shotgun (WGS) entry which is preliminary data.</text>
</comment>
<keyword evidence="1" id="KW-1133">Transmembrane helix</keyword>
<feature type="transmembrane region" description="Helical" evidence="1">
    <location>
        <begin position="39"/>
        <end position="61"/>
    </location>
</feature>
<dbReference type="InterPro" id="IPR006976">
    <property type="entry name" value="VanZ-like"/>
</dbReference>